<dbReference type="Pfam" id="PF14322">
    <property type="entry name" value="SusD-like_3"/>
    <property type="match status" value="1"/>
</dbReference>
<keyword evidence="4" id="KW-0472">Membrane</keyword>
<name>W0F8L6_9BACT</name>
<accession>W0F8L6</accession>
<dbReference type="OrthoDB" id="5694214at2"/>
<dbReference type="Gene3D" id="1.25.40.390">
    <property type="match status" value="1"/>
</dbReference>
<evidence type="ECO:0000259" key="7">
    <source>
        <dbReference type="Pfam" id="PF14322"/>
    </source>
</evidence>
<feature type="domain" description="SusD-like N-terminal" evidence="7">
    <location>
        <begin position="110"/>
        <end position="231"/>
    </location>
</feature>
<keyword evidence="3" id="KW-0732">Signal</keyword>
<comment type="similarity">
    <text evidence="2">Belongs to the SusD family.</text>
</comment>
<organism evidence="8 9">
    <name type="scientific">Niabella soli DSM 19437</name>
    <dbReference type="NCBI Taxonomy" id="929713"/>
    <lineage>
        <taxon>Bacteria</taxon>
        <taxon>Pseudomonadati</taxon>
        <taxon>Bacteroidota</taxon>
        <taxon>Chitinophagia</taxon>
        <taxon>Chitinophagales</taxon>
        <taxon>Chitinophagaceae</taxon>
        <taxon>Niabella</taxon>
    </lineage>
</organism>
<keyword evidence="9" id="KW-1185">Reference proteome</keyword>
<dbReference type="STRING" id="929713.NIASO_12390"/>
<dbReference type="Pfam" id="PF07980">
    <property type="entry name" value="SusD_RagB"/>
    <property type="match status" value="1"/>
</dbReference>
<dbReference type="InterPro" id="IPR033985">
    <property type="entry name" value="SusD-like_N"/>
</dbReference>
<evidence type="ECO:0000259" key="6">
    <source>
        <dbReference type="Pfam" id="PF07980"/>
    </source>
</evidence>
<dbReference type="eggNOG" id="COG0457">
    <property type="taxonomic scope" value="Bacteria"/>
</dbReference>
<dbReference type="SUPFAM" id="SSF48452">
    <property type="entry name" value="TPR-like"/>
    <property type="match status" value="1"/>
</dbReference>
<dbReference type="AlphaFoldDB" id="W0F8L6"/>
<dbReference type="GO" id="GO:0009279">
    <property type="term" value="C:cell outer membrane"/>
    <property type="evidence" value="ECO:0007669"/>
    <property type="project" value="UniProtKB-SubCell"/>
</dbReference>
<dbReference type="RefSeq" id="WP_008585937.1">
    <property type="nucleotide sequence ID" value="NZ_CP007035.1"/>
</dbReference>
<dbReference type="KEGG" id="nso:NIASO_12390"/>
<evidence type="ECO:0000313" key="9">
    <source>
        <dbReference type="Proteomes" id="UP000003586"/>
    </source>
</evidence>
<feature type="domain" description="RagB/SusD" evidence="6">
    <location>
        <begin position="314"/>
        <end position="597"/>
    </location>
</feature>
<comment type="subcellular location">
    <subcellularLocation>
        <location evidence="1">Cell outer membrane</location>
    </subcellularLocation>
</comment>
<gene>
    <name evidence="8" type="ORF">NIASO_12390</name>
</gene>
<protein>
    <recommendedName>
        <fullName evidence="10">Carbohydrate-binding protein SusD</fullName>
    </recommendedName>
</protein>
<dbReference type="InterPro" id="IPR011990">
    <property type="entry name" value="TPR-like_helical_dom_sf"/>
</dbReference>
<evidence type="ECO:0000256" key="4">
    <source>
        <dbReference type="ARBA" id="ARBA00023136"/>
    </source>
</evidence>
<evidence type="ECO:0000256" key="2">
    <source>
        <dbReference type="ARBA" id="ARBA00006275"/>
    </source>
</evidence>
<dbReference type="HOGENOM" id="CLU_015553_0_1_10"/>
<evidence type="ECO:0000313" key="8">
    <source>
        <dbReference type="EMBL" id="AHF17691.1"/>
    </source>
</evidence>
<reference evidence="8 9" key="1">
    <citation type="submission" date="2013-12" db="EMBL/GenBank/DDBJ databases">
        <authorList>
            <consortium name="DOE Joint Genome Institute"/>
            <person name="Eisen J."/>
            <person name="Huntemann M."/>
            <person name="Han J."/>
            <person name="Chen A."/>
            <person name="Kyrpides N."/>
            <person name="Mavromatis K."/>
            <person name="Markowitz V."/>
            <person name="Palaniappan K."/>
            <person name="Ivanova N."/>
            <person name="Schaumberg A."/>
            <person name="Pati A."/>
            <person name="Liolios K."/>
            <person name="Nordberg H.P."/>
            <person name="Cantor M.N."/>
            <person name="Hua S.X."/>
            <person name="Woyke T."/>
        </authorList>
    </citation>
    <scope>NUCLEOTIDE SEQUENCE [LARGE SCALE GENOMIC DNA]</scope>
    <source>
        <strain evidence="9">DSM 19437</strain>
    </source>
</reference>
<proteinExistence type="inferred from homology"/>
<evidence type="ECO:0000256" key="5">
    <source>
        <dbReference type="ARBA" id="ARBA00023237"/>
    </source>
</evidence>
<evidence type="ECO:0000256" key="3">
    <source>
        <dbReference type="ARBA" id="ARBA00022729"/>
    </source>
</evidence>
<dbReference type="EMBL" id="CP007035">
    <property type="protein sequence ID" value="AHF17691.1"/>
    <property type="molecule type" value="Genomic_DNA"/>
</dbReference>
<evidence type="ECO:0008006" key="10">
    <source>
        <dbReference type="Google" id="ProtNLM"/>
    </source>
</evidence>
<keyword evidence="5" id="KW-0998">Cell outer membrane</keyword>
<dbReference type="InterPro" id="IPR012944">
    <property type="entry name" value="SusD_RagB_dom"/>
</dbReference>
<dbReference type="Proteomes" id="UP000003586">
    <property type="component" value="Chromosome"/>
</dbReference>
<sequence>MLKNISIYLFLLTVAFGASNCSKKSLDQFPLDQISGQTYWNTEQDLQLYNNAVYPLYIVGFGTGFGDATLQPWGVTQAQIVYGDQITDNAAPLNYSTVAANQFIGYTKDGSGSDGWNFSNIRTLNYFLDNYQKAQLTDSIKHIYAGEIYFFKAWDYFEKVKLFGDVPWITHVLSTNSPELQAPRTPRAQVMDSVTALLDKAIAWLPAKGTTGWTDRLNKDAALHLKARIGLHEGTFRKYHGIADYQKFLTMAVQACETLMSSGHYSIYKYPSVADPYNQQFGQYTYANNPEIILWKQYSADVQLGVAFSRYFAQNLRAQFGVTRNLVDEYLCTDGNPISTSPLYNSANRGLITKEFANRDPRLAQTVAQYGTYELANTSIQGANNAPYPNLPGLSGNKCPTGYRLAKWFLNDPADWNRITNGMQACPIFRYAETLLIYAEAKAELNQCDQGVLDNTINKLRDRVGMPHLMIGTLPADPELDAAYTQYCDYTPSPLLREIRRERRVELAFENTRWDDLMRWKAGKFLNIPVLGMKFVQTEYPKLTPGKDLYVNETGYIEPYQKTMPGRNRVFDDRQYYFPIPIEDLTLNPNLVQNPGWLSK</sequence>
<evidence type="ECO:0000256" key="1">
    <source>
        <dbReference type="ARBA" id="ARBA00004442"/>
    </source>
</evidence>